<evidence type="ECO:0000313" key="2">
    <source>
        <dbReference type="Proteomes" id="UP000663846"/>
    </source>
</evidence>
<organism evidence="1 2">
    <name type="scientific">Rhizoctonia solani</name>
    <dbReference type="NCBI Taxonomy" id="456999"/>
    <lineage>
        <taxon>Eukaryota</taxon>
        <taxon>Fungi</taxon>
        <taxon>Dikarya</taxon>
        <taxon>Basidiomycota</taxon>
        <taxon>Agaricomycotina</taxon>
        <taxon>Agaricomycetes</taxon>
        <taxon>Cantharellales</taxon>
        <taxon>Ceratobasidiaceae</taxon>
        <taxon>Rhizoctonia</taxon>
    </lineage>
</organism>
<sequence>MGPKFFGQLFKWELSDKLDLNKEESMGKSRPDVKRCKPNNHSMLLQPSSGKLWELVGLKEMNGITATPKNKTYKLIDFRTGMPTFMSTQVLHMEVGMHYKHHFMDDLESFWLLLWCVVKHRDNSPSKKGIGIDPTKKALKLLHQLDCADLELDAIANSKSMILTNCSYGDFEDDLKACGNSWATDPIIIDTIQELGTFFSTIHPHHSLSQYLPEDVFPKIVGVFAKALNPKNPMYPAPALQD</sequence>
<protein>
    <recommendedName>
        <fullName evidence="3">Fungal-type protein kinase domain-containing protein</fullName>
    </recommendedName>
</protein>
<dbReference type="EMBL" id="CAJMWS010000858">
    <property type="protein sequence ID" value="CAE6466634.1"/>
    <property type="molecule type" value="Genomic_DNA"/>
</dbReference>
<reference evidence="1" key="1">
    <citation type="submission" date="2021-01" db="EMBL/GenBank/DDBJ databases">
        <authorList>
            <person name="Kaushik A."/>
        </authorList>
    </citation>
    <scope>NUCLEOTIDE SEQUENCE</scope>
    <source>
        <strain evidence="1">AG1-1C</strain>
    </source>
</reference>
<dbReference type="AlphaFoldDB" id="A0A8H3BW64"/>
<evidence type="ECO:0008006" key="3">
    <source>
        <dbReference type="Google" id="ProtNLM"/>
    </source>
</evidence>
<comment type="caution">
    <text evidence="1">The sequence shown here is derived from an EMBL/GenBank/DDBJ whole genome shotgun (WGS) entry which is preliminary data.</text>
</comment>
<dbReference type="Proteomes" id="UP000663846">
    <property type="component" value="Unassembled WGS sequence"/>
</dbReference>
<accession>A0A8H3BW64</accession>
<name>A0A8H3BW64_9AGAM</name>
<evidence type="ECO:0000313" key="1">
    <source>
        <dbReference type="EMBL" id="CAE6466634.1"/>
    </source>
</evidence>
<gene>
    <name evidence="1" type="ORF">RDB_LOCUS168370</name>
</gene>
<proteinExistence type="predicted"/>